<dbReference type="GO" id="GO:0003677">
    <property type="term" value="F:DNA binding"/>
    <property type="evidence" value="ECO:0007669"/>
    <property type="project" value="UniProtKB-KW"/>
</dbReference>
<dbReference type="Pfam" id="PF03466">
    <property type="entry name" value="LysR_substrate"/>
    <property type="match status" value="1"/>
</dbReference>
<dbReference type="PANTHER" id="PTHR30419">
    <property type="entry name" value="HTH-TYPE TRANSCRIPTIONAL REGULATOR YBHD"/>
    <property type="match status" value="1"/>
</dbReference>
<evidence type="ECO:0000256" key="3">
    <source>
        <dbReference type="ARBA" id="ARBA00023125"/>
    </source>
</evidence>
<feature type="domain" description="HTH lysR-type" evidence="5">
    <location>
        <begin position="1"/>
        <end position="58"/>
    </location>
</feature>
<comment type="caution">
    <text evidence="6">The sequence shown here is derived from an EMBL/GenBank/DDBJ whole genome shotgun (WGS) entry which is preliminary data.</text>
</comment>
<dbReference type="PANTHER" id="PTHR30419:SF8">
    <property type="entry name" value="NITROGEN ASSIMILATION TRANSCRIPTIONAL ACTIVATOR-RELATED"/>
    <property type="match status" value="1"/>
</dbReference>
<dbReference type="EMBL" id="DWWB01000077">
    <property type="protein sequence ID" value="HJC67595.1"/>
    <property type="molecule type" value="Genomic_DNA"/>
</dbReference>
<reference evidence="6" key="1">
    <citation type="journal article" date="2021" name="PeerJ">
        <title>Extensive microbial diversity within the chicken gut microbiome revealed by metagenomics and culture.</title>
        <authorList>
            <person name="Gilroy R."/>
            <person name="Ravi A."/>
            <person name="Getino M."/>
            <person name="Pursley I."/>
            <person name="Horton D.L."/>
            <person name="Alikhan N.F."/>
            <person name="Baker D."/>
            <person name="Gharbi K."/>
            <person name="Hall N."/>
            <person name="Watson M."/>
            <person name="Adriaenssens E.M."/>
            <person name="Foster-Nyarko E."/>
            <person name="Jarju S."/>
            <person name="Secka A."/>
            <person name="Antonio M."/>
            <person name="Oren A."/>
            <person name="Chaudhuri R.R."/>
            <person name="La Ragione R."/>
            <person name="Hildebrand F."/>
            <person name="Pallen M.J."/>
        </authorList>
    </citation>
    <scope>NUCLEOTIDE SEQUENCE</scope>
    <source>
        <strain evidence="6">CHK198-12963</strain>
    </source>
</reference>
<dbReference type="PRINTS" id="PR00039">
    <property type="entry name" value="HTHLYSR"/>
</dbReference>
<dbReference type="PROSITE" id="PS50931">
    <property type="entry name" value="HTH_LYSR"/>
    <property type="match status" value="1"/>
</dbReference>
<dbReference type="Proteomes" id="UP000823863">
    <property type="component" value="Unassembled WGS sequence"/>
</dbReference>
<keyword evidence="3" id="KW-0238">DNA-binding</keyword>
<evidence type="ECO:0000256" key="4">
    <source>
        <dbReference type="ARBA" id="ARBA00023163"/>
    </source>
</evidence>
<dbReference type="FunFam" id="1.10.10.10:FF:000001">
    <property type="entry name" value="LysR family transcriptional regulator"/>
    <property type="match status" value="1"/>
</dbReference>
<proteinExistence type="inferred from homology"/>
<dbReference type="InterPro" id="IPR050950">
    <property type="entry name" value="HTH-type_LysR_regulators"/>
</dbReference>
<accession>A0A9D2PX25</accession>
<evidence type="ECO:0000259" key="5">
    <source>
        <dbReference type="PROSITE" id="PS50931"/>
    </source>
</evidence>
<gene>
    <name evidence="6" type="ORF">H9931_12930</name>
</gene>
<dbReference type="CDD" id="cd05466">
    <property type="entry name" value="PBP2_LTTR_substrate"/>
    <property type="match status" value="1"/>
</dbReference>
<dbReference type="Pfam" id="PF00126">
    <property type="entry name" value="HTH_1"/>
    <property type="match status" value="1"/>
</dbReference>
<dbReference type="InterPro" id="IPR005119">
    <property type="entry name" value="LysR_subst-bd"/>
</dbReference>
<evidence type="ECO:0000313" key="7">
    <source>
        <dbReference type="Proteomes" id="UP000823863"/>
    </source>
</evidence>
<dbReference type="InterPro" id="IPR000847">
    <property type="entry name" value="LysR_HTH_N"/>
</dbReference>
<dbReference type="GO" id="GO:0003700">
    <property type="term" value="F:DNA-binding transcription factor activity"/>
    <property type="evidence" value="ECO:0007669"/>
    <property type="project" value="InterPro"/>
</dbReference>
<keyword evidence="2" id="KW-0805">Transcription regulation</keyword>
<keyword evidence="4" id="KW-0804">Transcription</keyword>
<evidence type="ECO:0000256" key="1">
    <source>
        <dbReference type="ARBA" id="ARBA00009437"/>
    </source>
</evidence>
<sequence>MTSRELLYVKTIAEAKTISKAAQKLFVAQPSLSQSLQRIEDSLGTQLFNRTASGLTLTYAGERYYQMAVRILKIYNDFENEISDINGLKTGRIHIGLPNHLGTIVMAQVMTPFHRLYPGVEVFVSEENSDTLDQKLLTGELDFAVMHAPAPKDRQPLIHYELLKNDPFVIVLSSDHPLNAQARIEDGMDYPVLEPGLLRDEPFLMVHKQQRIRQITDSVLKKAGISQPRILLTLKSYETARILAAQGLGVTLLPSEYARLSSGCYTPSLLAIPAGYNASWSMCISTLKSSFLSNAAQMFMDLVRDHFAKHEKAARPN</sequence>
<dbReference type="Gene3D" id="1.10.10.10">
    <property type="entry name" value="Winged helix-like DNA-binding domain superfamily/Winged helix DNA-binding domain"/>
    <property type="match status" value="1"/>
</dbReference>
<protein>
    <submittedName>
        <fullName evidence="6">LysR family transcriptional regulator</fullName>
    </submittedName>
</protein>
<dbReference type="InterPro" id="IPR036390">
    <property type="entry name" value="WH_DNA-bd_sf"/>
</dbReference>
<dbReference type="InterPro" id="IPR036388">
    <property type="entry name" value="WH-like_DNA-bd_sf"/>
</dbReference>
<evidence type="ECO:0000256" key="2">
    <source>
        <dbReference type="ARBA" id="ARBA00023015"/>
    </source>
</evidence>
<comment type="similarity">
    <text evidence="1">Belongs to the LysR transcriptional regulatory family.</text>
</comment>
<dbReference type="SUPFAM" id="SSF53850">
    <property type="entry name" value="Periplasmic binding protein-like II"/>
    <property type="match status" value="1"/>
</dbReference>
<dbReference type="AlphaFoldDB" id="A0A9D2PX25"/>
<evidence type="ECO:0000313" key="6">
    <source>
        <dbReference type="EMBL" id="HJC67595.1"/>
    </source>
</evidence>
<organism evidence="6 7">
    <name type="scientific">Candidatus Enterocloster excrementigallinarum</name>
    <dbReference type="NCBI Taxonomy" id="2838558"/>
    <lineage>
        <taxon>Bacteria</taxon>
        <taxon>Bacillati</taxon>
        <taxon>Bacillota</taxon>
        <taxon>Clostridia</taxon>
        <taxon>Lachnospirales</taxon>
        <taxon>Lachnospiraceae</taxon>
        <taxon>Enterocloster</taxon>
    </lineage>
</organism>
<dbReference type="Gene3D" id="3.40.190.290">
    <property type="match status" value="1"/>
</dbReference>
<name>A0A9D2PX25_9FIRM</name>
<dbReference type="GO" id="GO:0005829">
    <property type="term" value="C:cytosol"/>
    <property type="evidence" value="ECO:0007669"/>
    <property type="project" value="TreeGrafter"/>
</dbReference>
<reference evidence="6" key="2">
    <citation type="submission" date="2021-04" db="EMBL/GenBank/DDBJ databases">
        <authorList>
            <person name="Gilroy R."/>
        </authorList>
    </citation>
    <scope>NUCLEOTIDE SEQUENCE</scope>
    <source>
        <strain evidence="6">CHK198-12963</strain>
    </source>
</reference>
<dbReference type="SUPFAM" id="SSF46785">
    <property type="entry name" value="Winged helix' DNA-binding domain"/>
    <property type="match status" value="1"/>
</dbReference>